<dbReference type="InterPro" id="IPR019776">
    <property type="entry name" value="Flagellar_basal_body_rod_CS"/>
</dbReference>
<protein>
    <submittedName>
        <fullName evidence="6">Flagellar hook-basal body protein</fullName>
    </submittedName>
</protein>
<keyword evidence="6" id="KW-0282">Flagellum</keyword>
<evidence type="ECO:0000259" key="3">
    <source>
        <dbReference type="Pfam" id="PF00460"/>
    </source>
</evidence>
<dbReference type="PANTHER" id="PTHR30435">
    <property type="entry name" value="FLAGELLAR PROTEIN"/>
    <property type="match status" value="1"/>
</dbReference>
<evidence type="ECO:0000256" key="2">
    <source>
        <dbReference type="RuleBase" id="RU362116"/>
    </source>
</evidence>
<dbReference type="GO" id="GO:0009425">
    <property type="term" value="C:bacterial-type flagellum basal body"/>
    <property type="evidence" value="ECO:0007669"/>
    <property type="project" value="UniProtKB-SubCell"/>
</dbReference>
<reference evidence="6 7" key="1">
    <citation type="submission" date="2019-07" db="EMBL/GenBank/DDBJ databases">
        <title>Genome assembly of Bacillus simplex strain GGC-P6A.</title>
        <authorList>
            <person name="Jennings M.E."/>
            <person name="Barton H.A."/>
        </authorList>
    </citation>
    <scope>NUCLEOTIDE SEQUENCE [LARGE SCALE GENOMIC DNA]</scope>
    <source>
        <strain evidence="6 7">GGC-P6A</strain>
    </source>
</reference>
<evidence type="ECO:0000259" key="5">
    <source>
        <dbReference type="Pfam" id="PF22692"/>
    </source>
</evidence>
<comment type="caution">
    <text evidence="6">The sequence shown here is derived from an EMBL/GenBank/DDBJ whole genome shotgun (WGS) entry which is preliminary data.</text>
</comment>
<sequence length="279" mass="30401">MLRGFYTAASGMLTQQRRTELLTNNMSNANTTGYKADQMSVRSFPEMLISNIGGKTVPTENKLSMPSLSQVGGLSTGAYVQEANPLFTQGTLEETQLNTDISLVDENLPINEETGRQGSVFFTVQDGDGAIRYTRNGSFTLDGQGYLTTPSGHYVLNENNEKIKLDSDQFTVAENGVILEGNVQTARMGIGYSDDPSLQLMKDGEGLYKAVNDGDLPSAYAAADVGFSTKQGFLEGSNVDQSRTMTEMMSAYRSFEASQKFLQAYDKSLDKTVNEVGRL</sequence>
<dbReference type="RefSeq" id="WP_144478195.1">
    <property type="nucleotide sequence ID" value="NZ_VNKI01000003.1"/>
</dbReference>
<feature type="domain" description="Flagellar basal-body/hook protein C-terminal" evidence="4">
    <location>
        <begin position="230"/>
        <end position="274"/>
    </location>
</feature>
<dbReference type="InterPro" id="IPR001444">
    <property type="entry name" value="Flag_bb_rod_N"/>
</dbReference>
<dbReference type="InterPro" id="IPR037925">
    <property type="entry name" value="FlgE/F/G-like"/>
</dbReference>
<dbReference type="Pfam" id="PF00460">
    <property type="entry name" value="Flg_bb_rod"/>
    <property type="match status" value="1"/>
</dbReference>
<accession>A0A8B5Y1I9</accession>
<organism evidence="6 7">
    <name type="scientific">Peribacillus simplex</name>
    <dbReference type="NCBI Taxonomy" id="1478"/>
    <lineage>
        <taxon>Bacteria</taxon>
        <taxon>Bacillati</taxon>
        <taxon>Bacillota</taxon>
        <taxon>Bacilli</taxon>
        <taxon>Bacillales</taxon>
        <taxon>Bacillaceae</taxon>
        <taxon>Peribacillus</taxon>
    </lineage>
</organism>
<dbReference type="AlphaFoldDB" id="A0A8B5Y1I9"/>
<evidence type="ECO:0000256" key="1">
    <source>
        <dbReference type="ARBA" id="ARBA00009677"/>
    </source>
</evidence>
<keyword evidence="6" id="KW-0969">Cilium</keyword>
<dbReference type="PANTHER" id="PTHR30435:SF19">
    <property type="entry name" value="FLAGELLAR BASAL-BODY ROD PROTEIN FLGG"/>
    <property type="match status" value="1"/>
</dbReference>
<feature type="domain" description="Flagellar hook protein FlgE/F/G-like D1" evidence="5">
    <location>
        <begin position="117"/>
        <end position="178"/>
    </location>
</feature>
<dbReference type="EMBL" id="VNKI01000003">
    <property type="protein sequence ID" value="TVX82003.1"/>
    <property type="molecule type" value="Genomic_DNA"/>
</dbReference>
<dbReference type="Pfam" id="PF06429">
    <property type="entry name" value="Flg_bbr_C"/>
    <property type="match status" value="1"/>
</dbReference>
<dbReference type="PROSITE" id="PS00588">
    <property type="entry name" value="FLAGELLA_BB_ROD"/>
    <property type="match status" value="1"/>
</dbReference>
<comment type="similarity">
    <text evidence="1 2">Belongs to the flagella basal body rod proteins family.</text>
</comment>
<name>A0A8B5Y1I9_9BACI</name>
<evidence type="ECO:0000313" key="6">
    <source>
        <dbReference type="EMBL" id="TVX82003.1"/>
    </source>
</evidence>
<dbReference type="NCBIfam" id="TIGR03506">
    <property type="entry name" value="FlgEFG_subfam"/>
    <property type="match status" value="1"/>
</dbReference>
<feature type="domain" description="Flagellar basal body rod protein N-terminal" evidence="3">
    <location>
        <begin position="5"/>
        <end position="35"/>
    </location>
</feature>
<evidence type="ECO:0000313" key="7">
    <source>
        <dbReference type="Proteomes" id="UP000317770"/>
    </source>
</evidence>
<keyword evidence="2" id="KW-0975">Bacterial flagellum</keyword>
<dbReference type="GO" id="GO:0071978">
    <property type="term" value="P:bacterial-type flagellum-dependent swarming motility"/>
    <property type="evidence" value="ECO:0007669"/>
    <property type="project" value="TreeGrafter"/>
</dbReference>
<dbReference type="InterPro" id="IPR010930">
    <property type="entry name" value="Flg_bb/hook_C_dom"/>
</dbReference>
<dbReference type="Pfam" id="PF22692">
    <property type="entry name" value="LlgE_F_G_D1"/>
    <property type="match status" value="1"/>
</dbReference>
<dbReference type="SUPFAM" id="SSF117143">
    <property type="entry name" value="Flagellar hook protein flgE"/>
    <property type="match status" value="1"/>
</dbReference>
<evidence type="ECO:0000259" key="4">
    <source>
        <dbReference type="Pfam" id="PF06429"/>
    </source>
</evidence>
<dbReference type="InterPro" id="IPR020013">
    <property type="entry name" value="Flagellar_FlgE/F/G"/>
</dbReference>
<comment type="subcellular location">
    <subcellularLocation>
        <location evidence="2">Bacterial flagellum basal body</location>
    </subcellularLocation>
</comment>
<dbReference type="Proteomes" id="UP000317770">
    <property type="component" value="Unassembled WGS sequence"/>
</dbReference>
<gene>
    <name evidence="6" type="ORF">FQP34_08750</name>
</gene>
<keyword evidence="6" id="KW-0966">Cell projection</keyword>
<dbReference type="InterPro" id="IPR053967">
    <property type="entry name" value="LlgE_F_G-like_D1"/>
</dbReference>
<proteinExistence type="inferred from homology"/>